<dbReference type="Proteomes" id="UP001283341">
    <property type="component" value="Unassembled WGS sequence"/>
</dbReference>
<dbReference type="AlphaFoldDB" id="A0AAE0MAM9"/>
<keyword evidence="2" id="KW-1185">Reference proteome</keyword>
<proteinExistence type="predicted"/>
<protein>
    <submittedName>
        <fullName evidence="1">Uncharacterized protein</fullName>
    </submittedName>
</protein>
<evidence type="ECO:0000313" key="1">
    <source>
        <dbReference type="EMBL" id="KAK3325160.1"/>
    </source>
</evidence>
<dbReference type="EMBL" id="JAUEDM010000002">
    <property type="protein sequence ID" value="KAK3325160.1"/>
    <property type="molecule type" value="Genomic_DNA"/>
</dbReference>
<organism evidence="1 2">
    <name type="scientific">Apodospora peruviana</name>
    <dbReference type="NCBI Taxonomy" id="516989"/>
    <lineage>
        <taxon>Eukaryota</taxon>
        <taxon>Fungi</taxon>
        <taxon>Dikarya</taxon>
        <taxon>Ascomycota</taxon>
        <taxon>Pezizomycotina</taxon>
        <taxon>Sordariomycetes</taxon>
        <taxon>Sordariomycetidae</taxon>
        <taxon>Sordariales</taxon>
        <taxon>Lasiosphaeriaceae</taxon>
        <taxon>Apodospora</taxon>
    </lineage>
</organism>
<name>A0AAE0MAM9_9PEZI</name>
<evidence type="ECO:0000313" key="2">
    <source>
        <dbReference type="Proteomes" id="UP001283341"/>
    </source>
</evidence>
<accession>A0AAE0MAM9</accession>
<gene>
    <name evidence="1" type="ORF">B0H66DRAFT_111388</name>
</gene>
<reference evidence="1" key="2">
    <citation type="submission" date="2023-06" db="EMBL/GenBank/DDBJ databases">
        <authorList>
            <consortium name="Lawrence Berkeley National Laboratory"/>
            <person name="Haridas S."/>
            <person name="Hensen N."/>
            <person name="Bonometti L."/>
            <person name="Westerberg I."/>
            <person name="Brannstrom I.O."/>
            <person name="Guillou S."/>
            <person name="Cros-Aarteil S."/>
            <person name="Calhoun S."/>
            <person name="Kuo A."/>
            <person name="Mondo S."/>
            <person name="Pangilinan J."/>
            <person name="Riley R."/>
            <person name="Labutti K."/>
            <person name="Andreopoulos B."/>
            <person name="Lipzen A."/>
            <person name="Chen C."/>
            <person name="Yanf M."/>
            <person name="Daum C."/>
            <person name="Ng V."/>
            <person name="Clum A."/>
            <person name="Steindorff A."/>
            <person name="Ohm R."/>
            <person name="Martin F."/>
            <person name="Silar P."/>
            <person name="Natvig D."/>
            <person name="Lalanne C."/>
            <person name="Gautier V."/>
            <person name="Ament-Velasquez S.L."/>
            <person name="Kruys A."/>
            <person name="Hutchinson M.I."/>
            <person name="Powell A.J."/>
            <person name="Barry K."/>
            <person name="Miller A.N."/>
            <person name="Grigoriev I.V."/>
            <person name="Debuchy R."/>
            <person name="Gladieux P."/>
            <person name="Thoren M.H."/>
            <person name="Johannesson H."/>
        </authorList>
    </citation>
    <scope>NUCLEOTIDE SEQUENCE</scope>
    <source>
        <strain evidence="1">CBS 118394</strain>
    </source>
</reference>
<sequence>MLLLAAVRLRNTLKPHAGSVAVGRVVAEKIISLFFFWSFCFSSSPFFSCGTHPSFLGLIRCGGDGSEYHLLCR</sequence>
<comment type="caution">
    <text evidence="1">The sequence shown here is derived from an EMBL/GenBank/DDBJ whole genome shotgun (WGS) entry which is preliminary data.</text>
</comment>
<reference evidence="1" key="1">
    <citation type="journal article" date="2023" name="Mol. Phylogenet. Evol.">
        <title>Genome-scale phylogeny and comparative genomics of the fungal order Sordariales.</title>
        <authorList>
            <person name="Hensen N."/>
            <person name="Bonometti L."/>
            <person name="Westerberg I."/>
            <person name="Brannstrom I.O."/>
            <person name="Guillou S."/>
            <person name="Cros-Aarteil S."/>
            <person name="Calhoun S."/>
            <person name="Haridas S."/>
            <person name="Kuo A."/>
            <person name="Mondo S."/>
            <person name="Pangilinan J."/>
            <person name="Riley R."/>
            <person name="LaButti K."/>
            <person name="Andreopoulos B."/>
            <person name="Lipzen A."/>
            <person name="Chen C."/>
            <person name="Yan M."/>
            <person name="Daum C."/>
            <person name="Ng V."/>
            <person name="Clum A."/>
            <person name="Steindorff A."/>
            <person name="Ohm R.A."/>
            <person name="Martin F."/>
            <person name="Silar P."/>
            <person name="Natvig D.O."/>
            <person name="Lalanne C."/>
            <person name="Gautier V."/>
            <person name="Ament-Velasquez S.L."/>
            <person name="Kruys A."/>
            <person name="Hutchinson M.I."/>
            <person name="Powell A.J."/>
            <person name="Barry K."/>
            <person name="Miller A.N."/>
            <person name="Grigoriev I.V."/>
            <person name="Debuchy R."/>
            <person name="Gladieux P."/>
            <person name="Hiltunen Thoren M."/>
            <person name="Johannesson H."/>
        </authorList>
    </citation>
    <scope>NUCLEOTIDE SEQUENCE</scope>
    <source>
        <strain evidence="1">CBS 118394</strain>
    </source>
</reference>